<feature type="region of interest" description="Disordered" evidence="1">
    <location>
        <begin position="59"/>
        <end position="83"/>
    </location>
</feature>
<evidence type="ECO:0008006" key="4">
    <source>
        <dbReference type="Google" id="ProtNLM"/>
    </source>
</evidence>
<name>A0AAV5UD11_9BILA</name>
<protein>
    <recommendedName>
        <fullName evidence="4">Motile sperm domain-containing protein 1</fullName>
    </recommendedName>
</protein>
<feature type="compositionally biased region" description="Basic and acidic residues" evidence="1">
    <location>
        <begin position="236"/>
        <end position="252"/>
    </location>
</feature>
<organism evidence="2 3">
    <name type="scientific">Pristionchus entomophagus</name>
    <dbReference type="NCBI Taxonomy" id="358040"/>
    <lineage>
        <taxon>Eukaryota</taxon>
        <taxon>Metazoa</taxon>
        <taxon>Ecdysozoa</taxon>
        <taxon>Nematoda</taxon>
        <taxon>Chromadorea</taxon>
        <taxon>Rhabditida</taxon>
        <taxon>Rhabditina</taxon>
        <taxon>Diplogasteromorpha</taxon>
        <taxon>Diplogasteroidea</taxon>
        <taxon>Neodiplogasteridae</taxon>
        <taxon>Pristionchus</taxon>
    </lineage>
</organism>
<dbReference type="EMBL" id="BTSX01000006">
    <property type="protein sequence ID" value="GMT04747.1"/>
    <property type="molecule type" value="Genomic_DNA"/>
</dbReference>
<comment type="caution">
    <text evidence="2">The sequence shown here is derived from an EMBL/GenBank/DDBJ whole genome shotgun (WGS) entry which is preliminary data.</text>
</comment>
<dbReference type="Proteomes" id="UP001432027">
    <property type="component" value="Unassembled WGS sequence"/>
</dbReference>
<dbReference type="AlphaFoldDB" id="A0AAV5UD11"/>
<dbReference type="SUPFAM" id="SSF49354">
    <property type="entry name" value="PapD-like"/>
    <property type="match status" value="1"/>
</dbReference>
<accession>A0AAV5UD11</accession>
<feature type="region of interest" description="Disordered" evidence="1">
    <location>
        <begin position="221"/>
        <end position="252"/>
    </location>
</feature>
<dbReference type="InterPro" id="IPR008962">
    <property type="entry name" value="PapD-like_sf"/>
</dbReference>
<dbReference type="PANTHER" id="PTHR34441:SF1">
    <property type="entry name" value="MOTILE SPERM DOMAIN-CONTAINING 1"/>
    <property type="match status" value="1"/>
</dbReference>
<dbReference type="PANTHER" id="PTHR34441">
    <property type="entry name" value="MOTILE SPERM DOMAIN-CONTAINING PROTEIN 1"/>
    <property type="match status" value="1"/>
</dbReference>
<proteinExistence type="predicted"/>
<evidence type="ECO:0000256" key="1">
    <source>
        <dbReference type="SAM" id="MobiDB-lite"/>
    </source>
</evidence>
<sequence length="335" mass="36931">MASFIARDAPLSYIPPGVMMYLREEGRLPKVGDEFDSDEEDDGMDTIQEKRFSHGLSLVRRRGDQGNTSSTHKKSSDSAYSSFGRNQGMDNDDCISTASSVPVDPSTQVPVFLSTLDMEFVVSGHSPDVRKVLTLYNPYDYAINYKIFCTAPELFEIKYPLVVRESGMGLVSAKHLVEINIRGLSSLMPNTIHRLRVDIMKANRKEVIGSRVVTIRAVSFPSQPPSADQGGIFHRMGGDTRRRERDGGMGRRGDNIGADVRIVNEPLAAPPVNLSLIIIISALCLLALCLPIQKEIVPSESRIPSYLHISETQRVVAAFILGVCSVLILQPANNR</sequence>
<evidence type="ECO:0000313" key="2">
    <source>
        <dbReference type="EMBL" id="GMT04747.1"/>
    </source>
</evidence>
<dbReference type="GO" id="GO:0005737">
    <property type="term" value="C:cytoplasm"/>
    <property type="evidence" value="ECO:0007669"/>
    <property type="project" value="TreeGrafter"/>
</dbReference>
<dbReference type="InterPro" id="IPR039283">
    <property type="entry name" value="MOSPD1/3"/>
</dbReference>
<reference evidence="2" key="1">
    <citation type="submission" date="2023-10" db="EMBL/GenBank/DDBJ databases">
        <title>Genome assembly of Pristionchus species.</title>
        <authorList>
            <person name="Yoshida K."/>
            <person name="Sommer R.J."/>
        </authorList>
    </citation>
    <scope>NUCLEOTIDE SEQUENCE</scope>
    <source>
        <strain evidence="2">RS0144</strain>
    </source>
</reference>
<gene>
    <name evidence="2" type="ORF">PENTCL1PPCAC_26921</name>
</gene>
<keyword evidence="3" id="KW-1185">Reference proteome</keyword>
<evidence type="ECO:0000313" key="3">
    <source>
        <dbReference type="Proteomes" id="UP001432027"/>
    </source>
</evidence>